<evidence type="ECO:0000313" key="2">
    <source>
        <dbReference type="Proteomes" id="UP000474630"/>
    </source>
</evidence>
<evidence type="ECO:0000313" key="1">
    <source>
        <dbReference type="EMBL" id="QIA06841.1"/>
    </source>
</evidence>
<name>A0A6C0RCJ0_9BACT</name>
<protein>
    <submittedName>
        <fullName evidence="1">Uncharacterized protein</fullName>
    </submittedName>
</protein>
<accession>A0A6C0RCJ0</accession>
<reference evidence="1 2" key="1">
    <citation type="submission" date="2020-02" db="EMBL/GenBank/DDBJ databases">
        <title>Genome sequencing for Draconibacterium sp. strain M1.</title>
        <authorList>
            <person name="Park S.-J."/>
        </authorList>
    </citation>
    <scope>NUCLEOTIDE SEQUENCE [LARGE SCALE GENOMIC DNA]</scope>
    <source>
        <strain evidence="1 2">M1</strain>
    </source>
</reference>
<dbReference type="AlphaFoldDB" id="A0A6C0RCJ0"/>
<proteinExistence type="predicted"/>
<gene>
    <name evidence="1" type="ORF">G0Q07_03425</name>
</gene>
<dbReference type="Proteomes" id="UP000474630">
    <property type="component" value="Chromosome"/>
</dbReference>
<sequence>MGQAKRAWEESEANGNIVEFLEEMLRRDEFKGALEGIAKQVVDKGVNSMSPKQSAVVDKFIEAYRERNECDRCTNGNVTSLTDLIFISENGLCPMCDNDREKFMRD</sequence>
<dbReference type="KEGG" id="drc:G0Q07_03425"/>
<keyword evidence="2" id="KW-1185">Reference proteome</keyword>
<organism evidence="1 2">
    <name type="scientific">Draconibacterium halophilum</name>
    <dbReference type="NCBI Taxonomy" id="2706887"/>
    <lineage>
        <taxon>Bacteria</taxon>
        <taxon>Pseudomonadati</taxon>
        <taxon>Bacteroidota</taxon>
        <taxon>Bacteroidia</taxon>
        <taxon>Marinilabiliales</taxon>
        <taxon>Prolixibacteraceae</taxon>
        <taxon>Draconibacterium</taxon>
    </lineage>
</organism>
<dbReference type="RefSeq" id="WP_163344771.1">
    <property type="nucleotide sequence ID" value="NZ_CP048409.1"/>
</dbReference>
<dbReference type="EMBL" id="CP048409">
    <property type="protein sequence ID" value="QIA06841.1"/>
    <property type="molecule type" value="Genomic_DNA"/>
</dbReference>